<dbReference type="GO" id="GO:0008270">
    <property type="term" value="F:zinc ion binding"/>
    <property type="evidence" value="ECO:0007669"/>
    <property type="project" value="UniProtKB-KW"/>
</dbReference>
<dbReference type="InterPro" id="IPR007650">
    <property type="entry name" value="Zf-FLZ_dom"/>
</dbReference>
<organism evidence="9 10">
    <name type="scientific">Ziziphus jujuba var. spinosa</name>
    <dbReference type="NCBI Taxonomy" id="714518"/>
    <lineage>
        <taxon>Eukaryota</taxon>
        <taxon>Viridiplantae</taxon>
        <taxon>Streptophyta</taxon>
        <taxon>Embryophyta</taxon>
        <taxon>Tracheophyta</taxon>
        <taxon>Spermatophyta</taxon>
        <taxon>Magnoliopsida</taxon>
        <taxon>eudicotyledons</taxon>
        <taxon>Gunneridae</taxon>
        <taxon>Pentapetalae</taxon>
        <taxon>rosids</taxon>
        <taxon>fabids</taxon>
        <taxon>Rosales</taxon>
        <taxon>Rhamnaceae</taxon>
        <taxon>Paliureae</taxon>
        <taxon>Ziziphus</taxon>
    </lineage>
</organism>
<feature type="compositionally biased region" description="Polar residues" evidence="7">
    <location>
        <begin position="45"/>
        <end position="54"/>
    </location>
</feature>
<evidence type="ECO:0000256" key="3">
    <source>
        <dbReference type="ARBA" id="ARBA00022490"/>
    </source>
</evidence>
<feature type="domain" description="FLZ-type" evidence="8">
    <location>
        <begin position="111"/>
        <end position="155"/>
    </location>
</feature>
<dbReference type="Pfam" id="PF04570">
    <property type="entry name" value="zf-FLZ"/>
    <property type="match status" value="1"/>
</dbReference>
<dbReference type="AlphaFoldDB" id="A0A978V4K2"/>
<comment type="caution">
    <text evidence="9">The sequence shown here is derived from an EMBL/GenBank/DDBJ whole genome shotgun (WGS) entry which is preliminary data.</text>
</comment>
<feature type="region of interest" description="Disordered" evidence="7">
    <location>
        <begin position="1"/>
        <end position="57"/>
    </location>
</feature>
<reference evidence="9" key="1">
    <citation type="journal article" date="2021" name="Front. Plant Sci.">
        <title>Chromosome-Scale Genome Assembly for Chinese Sour Jujube and Insights Into Its Genome Evolution and Domestication Signature.</title>
        <authorList>
            <person name="Shen L.-Y."/>
            <person name="Luo H."/>
            <person name="Wang X.-L."/>
            <person name="Wang X.-M."/>
            <person name="Qiu X.-J."/>
            <person name="Liu H."/>
            <person name="Zhou S.-S."/>
            <person name="Jia K.-H."/>
            <person name="Nie S."/>
            <person name="Bao Y.-T."/>
            <person name="Zhang R.-G."/>
            <person name="Yun Q.-Z."/>
            <person name="Chai Y.-H."/>
            <person name="Lu J.-Y."/>
            <person name="Li Y."/>
            <person name="Zhao S.-W."/>
            <person name="Mao J.-F."/>
            <person name="Jia S.-G."/>
            <person name="Mao Y.-M."/>
        </authorList>
    </citation>
    <scope>NUCLEOTIDE SEQUENCE</scope>
    <source>
        <strain evidence="9">AT0</strain>
        <tissue evidence="9">Leaf</tissue>
    </source>
</reference>
<keyword evidence="5" id="KW-0862">Zinc</keyword>
<gene>
    <name evidence="9" type="ORF">FEM48_Zijuj07G0122100</name>
</gene>
<evidence type="ECO:0000256" key="4">
    <source>
        <dbReference type="ARBA" id="ARBA00022723"/>
    </source>
</evidence>
<evidence type="ECO:0000256" key="5">
    <source>
        <dbReference type="ARBA" id="ARBA00022771"/>
    </source>
</evidence>
<evidence type="ECO:0000259" key="8">
    <source>
        <dbReference type="PROSITE" id="PS51795"/>
    </source>
</evidence>
<dbReference type="PANTHER" id="PTHR33059:SF4">
    <property type="entry name" value="FCS-LIKE ZINC FINGER 5"/>
    <property type="match status" value="1"/>
</dbReference>
<proteinExistence type="inferred from homology"/>
<sequence length="184" mass="20583">MSSKRSRIVRSSSQGEIGLFSQIQPIEPPAGPWVPKRPAFAKPVQEQSKNSVLSTAAVPESSREKYVENGNSIAVDGQKQQSILTLYSSADESNDSGFKKQKNQPNEEFGAFLKACSLCKKKLKVDDDLFMYGYLRAFCSPECRDDQIALDGYDREAALEYARRLEEWQETTNGKNPFDKGFAP</sequence>
<feature type="zinc finger region" description="FLZ-type" evidence="6">
    <location>
        <begin position="111"/>
        <end position="155"/>
    </location>
</feature>
<evidence type="ECO:0000256" key="2">
    <source>
        <dbReference type="ARBA" id="ARBA00009374"/>
    </source>
</evidence>
<dbReference type="EMBL" id="JAEACU010000007">
    <property type="protein sequence ID" value="KAH7522285.1"/>
    <property type="molecule type" value="Genomic_DNA"/>
</dbReference>
<dbReference type="PANTHER" id="PTHR33059">
    <property type="entry name" value="FCS-LIKE ZINC FINGER 5"/>
    <property type="match status" value="1"/>
</dbReference>
<evidence type="ECO:0000256" key="6">
    <source>
        <dbReference type="PROSITE-ProRule" id="PRU01131"/>
    </source>
</evidence>
<protein>
    <recommendedName>
        <fullName evidence="8">FLZ-type domain-containing protein</fullName>
    </recommendedName>
</protein>
<dbReference type="OrthoDB" id="1864056at2759"/>
<accession>A0A978V4K2</accession>
<keyword evidence="3" id="KW-0963">Cytoplasm</keyword>
<evidence type="ECO:0000313" key="10">
    <source>
        <dbReference type="Proteomes" id="UP000813462"/>
    </source>
</evidence>
<evidence type="ECO:0000256" key="7">
    <source>
        <dbReference type="SAM" id="MobiDB-lite"/>
    </source>
</evidence>
<keyword evidence="5" id="KW-0863">Zinc-finger</keyword>
<dbReference type="PROSITE" id="PS51795">
    <property type="entry name" value="ZF_FLZ"/>
    <property type="match status" value="1"/>
</dbReference>
<evidence type="ECO:0000256" key="1">
    <source>
        <dbReference type="ARBA" id="ARBA00004496"/>
    </source>
</evidence>
<comment type="subcellular location">
    <subcellularLocation>
        <location evidence="1">Cytoplasm</location>
    </subcellularLocation>
</comment>
<keyword evidence="4" id="KW-0479">Metal-binding</keyword>
<dbReference type="Proteomes" id="UP000813462">
    <property type="component" value="Unassembled WGS sequence"/>
</dbReference>
<dbReference type="GO" id="GO:0005737">
    <property type="term" value="C:cytoplasm"/>
    <property type="evidence" value="ECO:0007669"/>
    <property type="project" value="UniProtKB-SubCell"/>
</dbReference>
<name>A0A978V4K2_ZIZJJ</name>
<comment type="similarity">
    <text evidence="2">Belongs to the FLZ family.</text>
</comment>
<evidence type="ECO:0000313" key="9">
    <source>
        <dbReference type="EMBL" id="KAH7522285.1"/>
    </source>
</evidence>